<sequence>MILNNSEISPDLVTNYCRTVYQVGIGVDALNLHIDQYSKPLQELLVLKNVSNAVIVSAYNPFSQIQSHERNLTAHAALLEILRRDTVSIIESKNIDPSGFWADEKSICVFGMNIVTARALGRQFSQNAVVWIGCDAAPRIVLLR</sequence>
<accession>A0A1I4FTE7</accession>
<protein>
    <recommendedName>
        <fullName evidence="3">DUF3293 domain-containing protein</fullName>
    </recommendedName>
</protein>
<gene>
    <name evidence="1" type="ORF">SAMN05216302_10411</name>
</gene>
<dbReference type="RefSeq" id="WP_244531962.1">
    <property type="nucleotide sequence ID" value="NZ_FOSP01000041.1"/>
</dbReference>
<evidence type="ECO:0000313" key="2">
    <source>
        <dbReference type="Proteomes" id="UP000199533"/>
    </source>
</evidence>
<keyword evidence="2" id="KW-1185">Reference proteome</keyword>
<reference evidence="2" key="1">
    <citation type="submission" date="2016-10" db="EMBL/GenBank/DDBJ databases">
        <authorList>
            <person name="Varghese N."/>
            <person name="Submissions S."/>
        </authorList>
    </citation>
    <scope>NUCLEOTIDE SEQUENCE [LARGE SCALE GENOMIC DNA]</scope>
    <source>
        <strain evidence="2">Nm69</strain>
    </source>
</reference>
<organism evidence="1 2">
    <name type="scientific">Nitrosomonas aestuarii</name>
    <dbReference type="NCBI Taxonomy" id="52441"/>
    <lineage>
        <taxon>Bacteria</taxon>
        <taxon>Pseudomonadati</taxon>
        <taxon>Pseudomonadota</taxon>
        <taxon>Betaproteobacteria</taxon>
        <taxon>Nitrosomonadales</taxon>
        <taxon>Nitrosomonadaceae</taxon>
        <taxon>Nitrosomonas</taxon>
    </lineage>
</organism>
<name>A0A1I4FTE7_9PROT</name>
<dbReference type="AlphaFoldDB" id="A0A1I4FTE7"/>
<dbReference type="Pfam" id="PF11697">
    <property type="entry name" value="DUF3293"/>
    <property type="match status" value="1"/>
</dbReference>
<evidence type="ECO:0000313" key="1">
    <source>
        <dbReference type="EMBL" id="SFL19971.1"/>
    </source>
</evidence>
<dbReference type="EMBL" id="FOSP01000041">
    <property type="protein sequence ID" value="SFL19971.1"/>
    <property type="molecule type" value="Genomic_DNA"/>
</dbReference>
<dbReference type="Proteomes" id="UP000199533">
    <property type="component" value="Unassembled WGS sequence"/>
</dbReference>
<evidence type="ECO:0008006" key="3">
    <source>
        <dbReference type="Google" id="ProtNLM"/>
    </source>
</evidence>
<dbReference type="STRING" id="52441.SAMN05216302_10411"/>
<proteinExistence type="predicted"/>
<dbReference type="InterPro" id="IPR021710">
    <property type="entry name" value="DUF3293"/>
</dbReference>